<keyword evidence="3" id="KW-1185">Reference proteome</keyword>
<accession>A0ABY0RQH0</accession>
<name>A0ABY0RQH0_9PSED</name>
<dbReference type="InterPro" id="IPR051044">
    <property type="entry name" value="MAG_DAG_Lipase"/>
</dbReference>
<dbReference type="SUPFAM" id="SSF53474">
    <property type="entry name" value="alpha/beta-Hydrolases"/>
    <property type="match status" value="1"/>
</dbReference>
<organism evidence="2 3">
    <name type="scientific">Pseudomonas poae</name>
    <dbReference type="NCBI Taxonomy" id="200451"/>
    <lineage>
        <taxon>Bacteria</taxon>
        <taxon>Pseudomonadati</taxon>
        <taxon>Pseudomonadota</taxon>
        <taxon>Gammaproteobacteria</taxon>
        <taxon>Pseudomonadales</taxon>
        <taxon>Pseudomonadaceae</taxon>
        <taxon>Pseudomonas</taxon>
    </lineage>
</organism>
<evidence type="ECO:0000313" key="2">
    <source>
        <dbReference type="EMBL" id="SDO37476.1"/>
    </source>
</evidence>
<dbReference type="Proteomes" id="UP000181903">
    <property type="component" value="Chromosome I"/>
</dbReference>
<evidence type="ECO:0000313" key="3">
    <source>
        <dbReference type="Proteomes" id="UP000181903"/>
    </source>
</evidence>
<feature type="domain" description="Serine aminopeptidase S33" evidence="1">
    <location>
        <begin position="89"/>
        <end position="316"/>
    </location>
</feature>
<dbReference type="GO" id="GO:0016787">
    <property type="term" value="F:hydrolase activity"/>
    <property type="evidence" value="ECO:0007669"/>
    <property type="project" value="UniProtKB-KW"/>
</dbReference>
<keyword evidence="2" id="KW-0378">Hydrolase</keyword>
<dbReference type="PRINTS" id="PR00111">
    <property type="entry name" value="ABHYDROLASE"/>
</dbReference>
<dbReference type="InterPro" id="IPR000073">
    <property type="entry name" value="AB_hydrolase_1"/>
</dbReference>
<dbReference type="Gene3D" id="3.40.50.1820">
    <property type="entry name" value="alpha/beta hydrolase"/>
    <property type="match status" value="1"/>
</dbReference>
<protein>
    <submittedName>
        <fullName evidence="2">Lysophospholipase, alpha-beta hydrolase superfamily</fullName>
    </submittedName>
</protein>
<dbReference type="InterPro" id="IPR029058">
    <property type="entry name" value="AB_hydrolase_fold"/>
</dbReference>
<dbReference type="EMBL" id="LT629706">
    <property type="protein sequence ID" value="SDO37476.1"/>
    <property type="molecule type" value="Genomic_DNA"/>
</dbReference>
<proteinExistence type="predicted"/>
<evidence type="ECO:0000259" key="1">
    <source>
        <dbReference type="Pfam" id="PF12146"/>
    </source>
</evidence>
<dbReference type="InterPro" id="IPR022742">
    <property type="entry name" value="Hydrolase_4"/>
</dbReference>
<dbReference type="PANTHER" id="PTHR11614">
    <property type="entry name" value="PHOSPHOLIPASE-RELATED"/>
    <property type="match status" value="1"/>
</dbReference>
<dbReference type="Pfam" id="PF12146">
    <property type="entry name" value="Hydrolase_4"/>
    <property type="match status" value="1"/>
</dbReference>
<reference evidence="2 3" key="1">
    <citation type="submission" date="2016-10" db="EMBL/GenBank/DDBJ databases">
        <authorList>
            <person name="Varghese N."/>
            <person name="Submissions S."/>
        </authorList>
    </citation>
    <scope>NUCLEOTIDE SEQUENCE [LARGE SCALE GENOMIC DNA]</scope>
    <source>
        <strain evidence="2 3">BS2776</strain>
    </source>
</reference>
<gene>
    <name evidence="2" type="ORF">SAMN04490208_3561</name>
</gene>
<sequence>MPAPTDEYRGSIFIFTVSLEPFMPVTFDPDHLRASLRPLVDAQPLSAEARVYQRFYGLDLPARKVASRLGRFDVDGFEVVAQVWWPPVPVATMFLFHGFYDHMGLYRHVVDWALEQGFVVIACDLPGHGLSSGMRASIDDFAVYQHVVHGLFEQARALHLPQPWHLFGQSTGGAVVVDHLLSHGTDSPAQGKVLLLSPLVRPRAWGWSQLSYYLLRPFVKGIARRFSENTHDPEFKPFLEADPLQPRQLPTAWVGALVQWIKRIEAAPRSARRVVIVQGEEDMTVDWQHNLQVLRSKFEQPEVLMLPRGRHHLANEIAPIRAEYFRYLTDHLK</sequence>